<reference evidence="2" key="1">
    <citation type="submission" date="2016-10" db="EMBL/GenBank/DDBJ databases">
        <authorList>
            <person name="Varghese N."/>
            <person name="Submissions S."/>
        </authorList>
    </citation>
    <scope>NUCLEOTIDE SEQUENCE [LARGE SCALE GENOMIC DNA]</scope>
    <source>
        <strain evidence="2">DSM 17934</strain>
    </source>
</reference>
<sequence>MKRRLLILFALASNHFIFSQKIEKMNRVDVDGFYTNPIVSPDGKFTLVTGHHFKGVYLLNLKTNEIIQISDKDGSGYGYSWDNNNEMVYFKQKEAKEYFSDSKVYSYSLNTRTTTFMPEIDINMLSSYHGKEKNATSQIVVYTNMNTLKIEAKDLISKKSWVITSEEGQYYNALLSPDGKKVAVHNGSDIYVYDINGNGKGQKIGTGIATSWSADNQHLLGFLDSSEDGHNVTNSELYLFDIKSLTSKKVSNTEVLLEMFPSFMGKDKVLFTDDKTGAIYTAQLKM</sequence>
<organism evidence="1 2">
    <name type="scientific">Flavobacterium terrigena</name>
    <dbReference type="NCBI Taxonomy" id="402734"/>
    <lineage>
        <taxon>Bacteria</taxon>
        <taxon>Pseudomonadati</taxon>
        <taxon>Bacteroidota</taxon>
        <taxon>Flavobacteriia</taxon>
        <taxon>Flavobacteriales</taxon>
        <taxon>Flavobacteriaceae</taxon>
        <taxon>Flavobacterium</taxon>
    </lineage>
</organism>
<proteinExistence type="predicted"/>
<dbReference type="Proteomes" id="UP000199702">
    <property type="component" value="Unassembled WGS sequence"/>
</dbReference>
<gene>
    <name evidence="1" type="ORF">SAMN05660918_0544</name>
</gene>
<dbReference type="SUPFAM" id="SSF82171">
    <property type="entry name" value="DPP6 N-terminal domain-like"/>
    <property type="match status" value="1"/>
</dbReference>
<dbReference type="EMBL" id="FNYA01000001">
    <property type="protein sequence ID" value="SEI43351.1"/>
    <property type="molecule type" value="Genomic_DNA"/>
</dbReference>
<dbReference type="PANTHER" id="PTHR36842">
    <property type="entry name" value="PROTEIN TOLB HOMOLOG"/>
    <property type="match status" value="1"/>
</dbReference>
<protein>
    <recommendedName>
        <fullName evidence="3">WD40-like Beta Propeller Repeat</fullName>
    </recommendedName>
</protein>
<dbReference type="PANTHER" id="PTHR36842:SF1">
    <property type="entry name" value="PROTEIN TOLB"/>
    <property type="match status" value="1"/>
</dbReference>
<evidence type="ECO:0008006" key="3">
    <source>
        <dbReference type="Google" id="ProtNLM"/>
    </source>
</evidence>
<keyword evidence="2" id="KW-1185">Reference proteome</keyword>
<name>A0A1H6QI37_9FLAO</name>
<dbReference type="STRING" id="402734.SAMN05660918_0544"/>
<dbReference type="Gene3D" id="2.120.10.30">
    <property type="entry name" value="TolB, C-terminal domain"/>
    <property type="match status" value="1"/>
</dbReference>
<dbReference type="OrthoDB" id="8432779at2"/>
<evidence type="ECO:0000313" key="2">
    <source>
        <dbReference type="Proteomes" id="UP000199702"/>
    </source>
</evidence>
<evidence type="ECO:0000313" key="1">
    <source>
        <dbReference type="EMBL" id="SEI43351.1"/>
    </source>
</evidence>
<accession>A0A1H6QI37</accession>
<dbReference type="InterPro" id="IPR011042">
    <property type="entry name" value="6-blade_b-propeller_TolB-like"/>
</dbReference>
<dbReference type="RefSeq" id="WP_091307477.1">
    <property type="nucleotide sequence ID" value="NZ_CBCSJU010000001.1"/>
</dbReference>
<dbReference type="AlphaFoldDB" id="A0A1H6QI37"/>